<gene>
    <name evidence="1" type="ORF">GCM10010145_69780</name>
</gene>
<evidence type="ECO:0000313" key="2">
    <source>
        <dbReference type="Proteomes" id="UP000620156"/>
    </source>
</evidence>
<protein>
    <submittedName>
        <fullName evidence="1">Uncharacterized protein</fullName>
    </submittedName>
</protein>
<organism evidence="1 2">
    <name type="scientific">Streptomyces ruber</name>
    <dbReference type="NCBI Taxonomy" id="83378"/>
    <lineage>
        <taxon>Bacteria</taxon>
        <taxon>Bacillati</taxon>
        <taxon>Actinomycetota</taxon>
        <taxon>Actinomycetes</taxon>
        <taxon>Kitasatosporales</taxon>
        <taxon>Streptomycetaceae</taxon>
        <taxon>Streptomyces</taxon>
    </lineage>
</organism>
<name>A0A918BT34_9ACTN</name>
<comment type="caution">
    <text evidence="1">The sequence shown here is derived from an EMBL/GenBank/DDBJ whole genome shotgun (WGS) entry which is preliminary data.</text>
</comment>
<keyword evidence="2" id="KW-1185">Reference proteome</keyword>
<evidence type="ECO:0000313" key="1">
    <source>
        <dbReference type="EMBL" id="GGQ91097.1"/>
    </source>
</evidence>
<sequence length="52" mass="5868">MSTTWAWISLLEIDMALSSSTPTTMDNYKYKGAFCKQIKIIIVIIGQMAKQP</sequence>
<dbReference type="EMBL" id="BMQK01000065">
    <property type="protein sequence ID" value="GGQ91097.1"/>
    <property type="molecule type" value="Genomic_DNA"/>
</dbReference>
<dbReference type="AlphaFoldDB" id="A0A918BT34"/>
<reference evidence="1" key="1">
    <citation type="journal article" date="2014" name="Int. J. Syst. Evol. Microbiol.">
        <title>Complete genome sequence of Corynebacterium casei LMG S-19264T (=DSM 44701T), isolated from a smear-ripened cheese.</title>
        <authorList>
            <consortium name="US DOE Joint Genome Institute (JGI-PGF)"/>
            <person name="Walter F."/>
            <person name="Albersmeier A."/>
            <person name="Kalinowski J."/>
            <person name="Ruckert C."/>
        </authorList>
    </citation>
    <scope>NUCLEOTIDE SEQUENCE</scope>
    <source>
        <strain evidence="1">JCM 3131</strain>
    </source>
</reference>
<reference evidence="1" key="2">
    <citation type="submission" date="2020-09" db="EMBL/GenBank/DDBJ databases">
        <authorList>
            <person name="Sun Q."/>
            <person name="Ohkuma M."/>
        </authorList>
    </citation>
    <scope>NUCLEOTIDE SEQUENCE</scope>
    <source>
        <strain evidence="1">JCM 3131</strain>
    </source>
</reference>
<dbReference type="Proteomes" id="UP000620156">
    <property type="component" value="Unassembled WGS sequence"/>
</dbReference>
<proteinExistence type="predicted"/>
<accession>A0A918BT34</accession>